<dbReference type="EMBL" id="LWSG01000012">
    <property type="protein sequence ID" value="OAS86688.1"/>
    <property type="molecule type" value="Genomic_DNA"/>
</dbReference>
<dbReference type="InterPro" id="IPR018723">
    <property type="entry name" value="DUF2254_membrane"/>
</dbReference>
<comment type="caution">
    <text evidence="2">The sequence shown here is derived from an EMBL/GenBank/DDBJ whole genome shotgun (WGS) entry which is preliminary data.</text>
</comment>
<sequence length="457" mass="52968">MNFFCNDIVSGVYKMSIRQLIIRVRTSFWYLPTVYGVLAFIIAIISMLFDRFLARQSFYSSIPNVFLSDMDLAQTILSSLSTSLLTMTTITFSSILVVLTTYLSQFSPRALQNFITDHHTQRVLGIFIGGFIYTIILLLLVRENDTSTLFIVPTFAIFVSIICLGMFVFFIHHVTTWIKVSNLIFHITMKTMNAIHNHYVGENEFQAESPWKNWEYEELTTVKPYLLISKKSGYIEYIEIEKIISQATQDNCIVKIEQDLGNYVDQTTPLFSIWNLDDPSKSHRYLSLITISNDQEPVQDIKFGLQKLVEIALRAVSPAINDPYTAINSINHLTKILSLLGQKHLEIPFHYDQHQQLRVIFEKPSFSDYLYECFYQIRHYAKEDVSVMAALLKGLSFIAQGNSPFIKGVIWEFSLYIVEGLREVNWLSKDREFLNIQLKILANVCDKQKREKELMLR</sequence>
<dbReference type="OrthoDB" id="2955631at2"/>
<protein>
    <recommendedName>
        <fullName evidence="4">DUF2254 domain-containing protein</fullName>
    </recommendedName>
</protein>
<feature type="transmembrane region" description="Helical" evidence="1">
    <location>
        <begin position="123"/>
        <end position="141"/>
    </location>
</feature>
<reference evidence="3" key="1">
    <citation type="submission" date="2016-04" db="EMBL/GenBank/DDBJ databases">
        <authorList>
            <person name="Lyu Z."/>
            <person name="Lyu W."/>
        </authorList>
    </citation>
    <scope>NUCLEOTIDE SEQUENCE [LARGE SCALE GENOMIC DNA]</scope>
    <source>
        <strain evidence="3">C44</strain>
    </source>
</reference>
<evidence type="ECO:0000313" key="2">
    <source>
        <dbReference type="EMBL" id="OAS86688.1"/>
    </source>
</evidence>
<accession>A0A179SZL1</accession>
<dbReference type="STRING" id="152268.A6K24_04040"/>
<dbReference type="Pfam" id="PF10011">
    <property type="entry name" value="DUF2254"/>
    <property type="match status" value="1"/>
</dbReference>
<dbReference type="Proteomes" id="UP000078534">
    <property type="component" value="Unassembled WGS sequence"/>
</dbReference>
<name>A0A179SZL1_9BACI</name>
<keyword evidence="1" id="KW-0812">Transmembrane</keyword>
<keyword evidence="1" id="KW-0472">Membrane</keyword>
<feature type="transmembrane region" description="Helical" evidence="1">
    <location>
        <begin position="76"/>
        <end position="103"/>
    </location>
</feature>
<feature type="transmembrane region" description="Helical" evidence="1">
    <location>
        <begin position="28"/>
        <end position="49"/>
    </location>
</feature>
<feature type="transmembrane region" description="Helical" evidence="1">
    <location>
        <begin position="147"/>
        <end position="171"/>
    </location>
</feature>
<proteinExistence type="predicted"/>
<organism evidence="2 3">
    <name type="scientific">Metabacillus litoralis</name>
    <dbReference type="NCBI Taxonomy" id="152268"/>
    <lineage>
        <taxon>Bacteria</taxon>
        <taxon>Bacillati</taxon>
        <taxon>Bacillota</taxon>
        <taxon>Bacilli</taxon>
        <taxon>Bacillales</taxon>
        <taxon>Bacillaceae</taxon>
        <taxon>Metabacillus</taxon>
    </lineage>
</organism>
<keyword evidence="3" id="KW-1185">Reference proteome</keyword>
<keyword evidence="1" id="KW-1133">Transmembrane helix</keyword>
<evidence type="ECO:0000313" key="3">
    <source>
        <dbReference type="Proteomes" id="UP000078534"/>
    </source>
</evidence>
<gene>
    <name evidence="2" type="ORF">A6K24_04040</name>
</gene>
<evidence type="ECO:0008006" key="4">
    <source>
        <dbReference type="Google" id="ProtNLM"/>
    </source>
</evidence>
<evidence type="ECO:0000256" key="1">
    <source>
        <dbReference type="SAM" id="Phobius"/>
    </source>
</evidence>
<dbReference type="AlphaFoldDB" id="A0A179SZL1"/>